<comment type="subcellular location">
    <subcellularLocation>
        <location evidence="1">Membrane</location>
        <topology evidence="1">Lipid-anchor</topology>
    </subcellularLocation>
</comment>
<evidence type="ECO:0000259" key="8">
    <source>
        <dbReference type="Pfam" id="PF05504"/>
    </source>
</evidence>
<evidence type="ECO:0000256" key="3">
    <source>
        <dbReference type="ARBA" id="ARBA00022544"/>
    </source>
</evidence>
<feature type="domain" description="Spore germination protein N-terminal" evidence="9">
    <location>
        <begin position="1"/>
        <end position="151"/>
    </location>
</feature>
<proteinExistence type="inferred from homology"/>
<dbReference type="Pfam" id="PF05504">
    <property type="entry name" value="Spore_GerAC"/>
    <property type="match status" value="1"/>
</dbReference>
<keyword evidence="6" id="KW-0564">Palmitate</keyword>
<evidence type="ECO:0000313" key="11">
    <source>
        <dbReference type="Proteomes" id="UP001179280"/>
    </source>
</evidence>
<dbReference type="InterPro" id="IPR038501">
    <property type="entry name" value="Spore_GerAC_C_sf"/>
</dbReference>
<accession>A0ABS2SWH9</accession>
<evidence type="ECO:0000259" key="9">
    <source>
        <dbReference type="Pfam" id="PF25198"/>
    </source>
</evidence>
<name>A0ABS2SWH9_9BACI</name>
<dbReference type="EMBL" id="JAFBCV010000010">
    <property type="protein sequence ID" value="MBM7839886.1"/>
    <property type="molecule type" value="Genomic_DNA"/>
</dbReference>
<protein>
    <submittedName>
        <fullName evidence="10">Spore germination protein KC</fullName>
    </submittedName>
</protein>
<evidence type="ECO:0000256" key="6">
    <source>
        <dbReference type="ARBA" id="ARBA00023139"/>
    </source>
</evidence>
<dbReference type="InterPro" id="IPR008844">
    <property type="entry name" value="Spore_GerAC-like"/>
</dbReference>
<evidence type="ECO:0000256" key="2">
    <source>
        <dbReference type="ARBA" id="ARBA00007886"/>
    </source>
</evidence>
<dbReference type="Proteomes" id="UP001179280">
    <property type="component" value="Unassembled WGS sequence"/>
</dbReference>
<keyword evidence="7" id="KW-0449">Lipoprotein</keyword>
<dbReference type="Gene3D" id="3.30.300.210">
    <property type="entry name" value="Nutrient germinant receptor protein C, domain 3"/>
    <property type="match status" value="1"/>
</dbReference>
<gene>
    <name evidence="10" type="ORF">JOC54_003166</name>
</gene>
<dbReference type="InterPro" id="IPR057336">
    <property type="entry name" value="GerAC_N"/>
</dbReference>
<dbReference type="NCBIfam" id="TIGR02887">
    <property type="entry name" value="spore_ger_x_C"/>
    <property type="match status" value="1"/>
</dbReference>
<dbReference type="PANTHER" id="PTHR35789:SF1">
    <property type="entry name" value="SPORE GERMINATION PROTEIN B3"/>
    <property type="match status" value="1"/>
</dbReference>
<feature type="domain" description="Spore germination GerAC-like C-terminal" evidence="8">
    <location>
        <begin position="180"/>
        <end position="343"/>
    </location>
</feature>
<reference evidence="10" key="1">
    <citation type="submission" date="2021-01" db="EMBL/GenBank/DDBJ databases">
        <title>Genomic Encyclopedia of Type Strains, Phase IV (KMG-IV): sequencing the most valuable type-strain genomes for metagenomic binning, comparative biology and taxonomic classification.</title>
        <authorList>
            <person name="Goeker M."/>
        </authorList>
    </citation>
    <scope>NUCLEOTIDE SEQUENCE</scope>
    <source>
        <strain evidence="10">DSM 21943</strain>
    </source>
</reference>
<dbReference type="PANTHER" id="PTHR35789">
    <property type="entry name" value="SPORE GERMINATION PROTEIN B3"/>
    <property type="match status" value="1"/>
</dbReference>
<evidence type="ECO:0000256" key="4">
    <source>
        <dbReference type="ARBA" id="ARBA00022729"/>
    </source>
</evidence>
<dbReference type="Pfam" id="PF25198">
    <property type="entry name" value="Spore_GerAC_N"/>
    <property type="match status" value="1"/>
</dbReference>
<keyword evidence="5" id="KW-0472">Membrane</keyword>
<evidence type="ECO:0000256" key="1">
    <source>
        <dbReference type="ARBA" id="ARBA00004635"/>
    </source>
</evidence>
<evidence type="ECO:0000313" key="10">
    <source>
        <dbReference type="EMBL" id="MBM7839886.1"/>
    </source>
</evidence>
<comment type="similarity">
    <text evidence="2">Belongs to the GerABKC lipoprotein family.</text>
</comment>
<sequence length="351" mass="39415">MTFQALNPSEIASEERGRGFSQVINYEAEAPTLHEAIRRVTLSAPRIPRISQLNLLIISEDAAKEGLKNILDLLYRDHNSRATFQILISHGDVSPTDILNVKTPIEITSKSIVEGQEIASKVYGANKISTTDVLYYELTSPGIEPTVTGISIAGKNNETESEEDQNVTTIQPKSMLISNKTALFKEDKLIGWLNQQESKSLNYFTKESYQSVGSFTCPTGGELALEIQDVHRKLFSSVKNDTPYLKYEFDIEAMISEVDCAGLDLKEESVFREVEKDGEQELKKVLTELIKKLTELQTDSIGIGREFYRSHPNYWTEVMEPNENYMDDVKIEIVASYSIKSPGSKLNSVNK</sequence>
<keyword evidence="3" id="KW-0309">Germination</keyword>
<comment type="caution">
    <text evidence="10">The sequence shown here is derived from an EMBL/GenBank/DDBJ whole genome shotgun (WGS) entry which is preliminary data.</text>
</comment>
<evidence type="ECO:0000256" key="7">
    <source>
        <dbReference type="ARBA" id="ARBA00023288"/>
    </source>
</evidence>
<keyword evidence="4" id="KW-0732">Signal</keyword>
<organism evidence="10 11">
    <name type="scientific">Shouchella xiaoxiensis</name>
    <dbReference type="NCBI Taxonomy" id="766895"/>
    <lineage>
        <taxon>Bacteria</taxon>
        <taxon>Bacillati</taxon>
        <taxon>Bacillota</taxon>
        <taxon>Bacilli</taxon>
        <taxon>Bacillales</taxon>
        <taxon>Bacillaceae</taxon>
        <taxon>Shouchella</taxon>
    </lineage>
</organism>
<keyword evidence="11" id="KW-1185">Reference proteome</keyword>
<dbReference type="InterPro" id="IPR046953">
    <property type="entry name" value="Spore_GerAC-like_C"/>
</dbReference>
<evidence type="ECO:0000256" key="5">
    <source>
        <dbReference type="ARBA" id="ARBA00023136"/>
    </source>
</evidence>